<reference evidence="2" key="1">
    <citation type="journal article" date="2019" name="Int. J. Syst. Evol. Microbiol.">
        <title>The Global Catalogue of Microorganisms (GCM) 10K type strain sequencing project: providing services to taxonomists for standard genome sequencing and annotation.</title>
        <authorList>
            <consortium name="The Broad Institute Genomics Platform"/>
            <consortium name="The Broad Institute Genome Sequencing Center for Infectious Disease"/>
            <person name="Wu L."/>
            <person name="Ma J."/>
        </authorList>
    </citation>
    <scope>NUCLEOTIDE SEQUENCE [LARGE SCALE GENOMIC DNA]</scope>
    <source>
        <strain evidence="2">JCM 15443</strain>
    </source>
</reference>
<dbReference type="RefSeq" id="WP_188904833.1">
    <property type="nucleotide sequence ID" value="NZ_BMOM01000026.1"/>
</dbReference>
<dbReference type="Proteomes" id="UP000661918">
    <property type="component" value="Unassembled WGS sequence"/>
</dbReference>
<gene>
    <name evidence="1" type="ORF">GCM10010841_26470</name>
</gene>
<organism evidence="1 2">
    <name type="scientific">Deinococcus aerophilus</name>
    <dbReference type="NCBI Taxonomy" id="522488"/>
    <lineage>
        <taxon>Bacteria</taxon>
        <taxon>Thermotogati</taxon>
        <taxon>Deinococcota</taxon>
        <taxon>Deinococci</taxon>
        <taxon>Deinococcales</taxon>
        <taxon>Deinococcaceae</taxon>
        <taxon>Deinococcus</taxon>
    </lineage>
</organism>
<evidence type="ECO:0008006" key="3">
    <source>
        <dbReference type="Google" id="ProtNLM"/>
    </source>
</evidence>
<sequence length="149" mass="16543">MMTERRPAPPEHPRAAALLAALERVQVVLDAWRWDVVGEDLVVVTFLRRARVSLRIWLQADVINLDVWCATIAPDVNRLSWLLAQNLGQPFKARACHAEGGLHIYLTRDVPLDALDDLGALIWDAYEASLLTAGRLLQVAPAPAADHRA</sequence>
<proteinExistence type="predicted"/>
<comment type="caution">
    <text evidence="1">The sequence shown here is derived from an EMBL/GenBank/DDBJ whole genome shotgun (WGS) entry which is preliminary data.</text>
</comment>
<keyword evidence="2" id="KW-1185">Reference proteome</keyword>
<dbReference type="EMBL" id="BMOM01000026">
    <property type="protein sequence ID" value="GGM16877.1"/>
    <property type="molecule type" value="Genomic_DNA"/>
</dbReference>
<evidence type="ECO:0000313" key="1">
    <source>
        <dbReference type="EMBL" id="GGM16877.1"/>
    </source>
</evidence>
<evidence type="ECO:0000313" key="2">
    <source>
        <dbReference type="Proteomes" id="UP000661918"/>
    </source>
</evidence>
<accession>A0ABQ2GY04</accession>
<protein>
    <recommendedName>
        <fullName evidence="3">YbjN domain-containing protein</fullName>
    </recommendedName>
</protein>
<name>A0ABQ2GY04_9DEIO</name>